<name>A0AAN7BAQ5_9PEZI</name>
<gene>
    <name evidence="2" type="ORF">QBC37DRAFT_314795</name>
</gene>
<evidence type="ECO:0000313" key="3">
    <source>
        <dbReference type="Proteomes" id="UP001301769"/>
    </source>
</evidence>
<dbReference type="Proteomes" id="UP001301769">
    <property type="component" value="Unassembled WGS sequence"/>
</dbReference>
<dbReference type="AlphaFoldDB" id="A0AAN7BAQ5"/>
<accession>A0AAN7BAQ5</accession>
<organism evidence="2 3">
    <name type="scientific">Rhypophila decipiens</name>
    <dbReference type="NCBI Taxonomy" id="261697"/>
    <lineage>
        <taxon>Eukaryota</taxon>
        <taxon>Fungi</taxon>
        <taxon>Dikarya</taxon>
        <taxon>Ascomycota</taxon>
        <taxon>Pezizomycotina</taxon>
        <taxon>Sordariomycetes</taxon>
        <taxon>Sordariomycetidae</taxon>
        <taxon>Sordariales</taxon>
        <taxon>Naviculisporaceae</taxon>
        <taxon>Rhypophila</taxon>
    </lineage>
</organism>
<feature type="chain" id="PRO_5042840911" evidence="1">
    <location>
        <begin position="25"/>
        <end position="200"/>
    </location>
</feature>
<dbReference type="PANTHER" id="PTHR35896:SF3">
    <property type="entry name" value="MAJOR FACILITATOR SUPERFAMILY TRANSPORTER"/>
    <property type="match status" value="1"/>
</dbReference>
<sequence length="200" mass="22859">MGFTAIISFITASLIVYALTTATAKNPLSHARLGLEECGLSPGEARKNKCIFDPIIMGWVPGRCHDADLARDFMSRRNWTFHRTPDANMNSKTDHVMGIHDLLAGDWDFLYVEPQFYIHQCLYTWKKTWRAAVDAAVVVDGYLADEHHTNHCQMLISQGPEREKNLYMKYASCSWGKHGSAGRFGWYRVIKGERVYRLDV</sequence>
<dbReference type="PANTHER" id="PTHR35896">
    <property type="entry name" value="IG-LIKE DOMAIN-CONTAINING PROTEIN"/>
    <property type="match status" value="1"/>
</dbReference>
<reference evidence="2" key="2">
    <citation type="submission" date="2023-05" db="EMBL/GenBank/DDBJ databases">
        <authorList>
            <consortium name="Lawrence Berkeley National Laboratory"/>
            <person name="Steindorff A."/>
            <person name="Hensen N."/>
            <person name="Bonometti L."/>
            <person name="Westerberg I."/>
            <person name="Brannstrom I.O."/>
            <person name="Guillou S."/>
            <person name="Cros-Aarteil S."/>
            <person name="Calhoun S."/>
            <person name="Haridas S."/>
            <person name="Kuo A."/>
            <person name="Mondo S."/>
            <person name="Pangilinan J."/>
            <person name="Riley R."/>
            <person name="Labutti K."/>
            <person name="Andreopoulos B."/>
            <person name="Lipzen A."/>
            <person name="Chen C."/>
            <person name="Yanf M."/>
            <person name="Daum C."/>
            <person name="Ng V."/>
            <person name="Clum A."/>
            <person name="Ohm R."/>
            <person name="Martin F."/>
            <person name="Silar P."/>
            <person name="Natvig D."/>
            <person name="Lalanne C."/>
            <person name="Gautier V."/>
            <person name="Ament-Velasquez S.L."/>
            <person name="Kruys A."/>
            <person name="Hutchinson M.I."/>
            <person name="Powell A.J."/>
            <person name="Barry K."/>
            <person name="Miller A.N."/>
            <person name="Grigoriev I.V."/>
            <person name="Debuchy R."/>
            <person name="Gladieux P."/>
            <person name="Thoren M.H."/>
            <person name="Johannesson H."/>
        </authorList>
    </citation>
    <scope>NUCLEOTIDE SEQUENCE</scope>
    <source>
        <strain evidence="2">PSN293</strain>
    </source>
</reference>
<protein>
    <submittedName>
        <fullName evidence="2">Uncharacterized protein</fullName>
    </submittedName>
</protein>
<comment type="caution">
    <text evidence="2">The sequence shown here is derived from an EMBL/GenBank/DDBJ whole genome shotgun (WGS) entry which is preliminary data.</text>
</comment>
<evidence type="ECO:0000256" key="1">
    <source>
        <dbReference type="SAM" id="SignalP"/>
    </source>
</evidence>
<proteinExistence type="predicted"/>
<keyword evidence="3" id="KW-1185">Reference proteome</keyword>
<evidence type="ECO:0000313" key="2">
    <source>
        <dbReference type="EMBL" id="KAK4214180.1"/>
    </source>
</evidence>
<dbReference type="EMBL" id="MU858097">
    <property type="protein sequence ID" value="KAK4214180.1"/>
    <property type="molecule type" value="Genomic_DNA"/>
</dbReference>
<feature type="signal peptide" evidence="1">
    <location>
        <begin position="1"/>
        <end position="24"/>
    </location>
</feature>
<reference evidence="2" key="1">
    <citation type="journal article" date="2023" name="Mol. Phylogenet. Evol.">
        <title>Genome-scale phylogeny and comparative genomics of the fungal order Sordariales.</title>
        <authorList>
            <person name="Hensen N."/>
            <person name="Bonometti L."/>
            <person name="Westerberg I."/>
            <person name="Brannstrom I.O."/>
            <person name="Guillou S."/>
            <person name="Cros-Aarteil S."/>
            <person name="Calhoun S."/>
            <person name="Haridas S."/>
            <person name="Kuo A."/>
            <person name="Mondo S."/>
            <person name="Pangilinan J."/>
            <person name="Riley R."/>
            <person name="LaButti K."/>
            <person name="Andreopoulos B."/>
            <person name="Lipzen A."/>
            <person name="Chen C."/>
            <person name="Yan M."/>
            <person name="Daum C."/>
            <person name="Ng V."/>
            <person name="Clum A."/>
            <person name="Steindorff A."/>
            <person name="Ohm R.A."/>
            <person name="Martin F."/>
            <person name="Silar P."/>
            <person name="Natvig D.O."/>
            <person name="Lalanne C."/>
            <person name="Gautier V."/>
            <person name="Ament-Velasquez S.L."/>
            <person name="Kruys A."/>
            <person name="Hutchinson M.I."/>
            <person name="Powell A.J."/>
            <person name="Barry K."/>
            <person name="Miller A.N."/>
            <person name="Grigoriev I.V."/>
            <person name="Debuchy R."/>
            <person name="Gladieux P."/>
            <person name="Hiltunen Thoren M."/>
            <person name="Johannesson H."/>
        </authorList>
    </citation>
    <scope>NUCLEOTIDE SEQUENCE</scope>
    <source>
        <strain evidence="2">PSN293</strain>
    </source>
</reference>
<dbReference type="InterPro" id="IPR053008">
    <property type="entry name" value="Phomopsin_biosynth_assoc"/>
</dbReference>
<keyword evidence="1" id="KW-0732">Signal</keyword>